<organism evidence="2 3">
    <name type="scientific">Thlaspi arvense</name>
    <name type="common">Field penny-cress</name>
    <dbReference type="NCBI Taxonomy" id="13288"/>
    <lineage>
        <taxon>Eukaryota</taxon>
        <taxon>Viridiplantae</taxon>
        <taxon>Streptophyta</taxon>
        <taxon>Embryophyta</taxon>
        <taxon>Tracheophyta</taxon>
        <taxon>Spermatophyta</taxon>
        <taxon>Magnoliopsida</taxon>
        <taxon>eudicotyledons</taxon>
        <taxon>Gunneridae</taxon>
        <taxon>Pentapetalae</taxon>
        <taxon>rosids</taxon>
        <taxon>malvids</taxon>
        <taxon>Brassicales</taxon>
        <taxon>Brassicaceae</taxon>
        <taxon>Thlaspideae</taxon>
        <taxon>Thlaspi</taxon>
    </lineage>
</organism>
<gene>
    <name evidence="2" type="ORF">TAV2_LOCUS23326</name>
</gene>
<keyword evidence="3" id="KW-1185">Reference proteome</keyword>
<dbReference type="AlphaFoldDB" id="A0AAU9TAN1"/>
<dbReference type="Proteomes" id="UP000836841">
    <property type="component" value="Chromosome 7"/>
</dbReference>
<evidence type="ECO:0000313" key="3">
    <source>
        <dbReference type="Proteomes" id="UP000836841"/>
    </source>
</evidence>
<dbReference type="Gene3D" id="3.80.10.10">
    <property type="entry name" value="Ribonuclease Inhibitor"/>
    <property type="match status" value="1"/>
</dbReference>
<sequence>MFHVINDHHGHLERCTISYFSFQCRNGMVEDWIRPLIHVHHVKHLTVVNSLFSFCGNNRPLTLNLPPETFSHPNLQTLILDQYNFETPDAFNNCGNLKTLTLAGIFAEIGALNAVLVSCPSLEVLVVDISKEQGLDLLESSSEKKRGGVLRIENRNLVCLYLSCPEVDGIHVSSPNLDVLTIEYVSCEIEKFVIANPRLQFSRNFWTTAKVFPHTSHCISCPHQEKKNIGHELLMGGQFMMSGHGDFVRRFGSLSVSVDLTNAKEVKMLQEILVTWPGEMDELEILFMKSNAPSKEVESSSGGTQETFWEETKPFFSAKFFVFTVWLSNFSGSKEEFALASRLITQGTVIMTMIIKPSSFLPSDMLVIEEAVAKLKELQGFPDLSIRMG</sequence>
<dbReference type="InterPro" id="IPR055411">
    <property type="entry name" value="LRR_FXL15/At3g58940/PEG3-like"/>
</dbReference>
<dbReference type="EMBL" id="OU466863">
    <property type="protein sequence ID" value="CAH2079095.1"/>
    <property type="molecule type" value="Genomic_DNA"/>
</dbReference>
<dbReference type="InterPro" id="IPR032675">
    <property type="entry name" value="LRR_dom_sf"/>
</dbReference>
<evidence type="ECO:0000313" key="2">
    <source>
        <dbReference type="EMBL" id="CAH2079095.1"/>
    </source>
</evidence>
<dbReference type="Pfam" id="PF24758">
    <property type="entry name" value="LRR_At5g56370"/>
    <property type="match status" value="1"/>
</dbReference>
<dbReference type="SUPFAM" id="SSF52047">
    <property type="entry name" value="RNI-like"/>
    <property type="match status" value="1"/>
</dbReference>
<name>A0AAU9TAN1_THLAR</name>
<evidence type="ECO:0000259" key="1">
    <source>
        <dbReference type="Pfam" id="PF24758"/>
    </source>
</evidence>
<reference evidence="2 3" key="1">
    <citation type="submission" date="2022-03" db="EMBL/GenBank/DDBJ databases">
        <authorList>
            <person name="Nunn A."/>
            <person name="Chopra R."/>
            <person name="Nunn A."/>
            <person name="Contreras Garrido A."/>
        </authorList>
    </citation>
    <scope>NUCLEOTIDE SEQUENCE [LARGE SCALE GENOMIC DNA]</scope>
</reference>
<protein>
    <recommendedName>
        <fullName evidence="1">F-box/LRR-repeat protein 15/At3g58940/PEG3-like LRR domain-containing protein</fullName>
    </recommendedName>
</protein>
<accession>A0AAU9TAN1</accession>
<feature type="domain" description="F-box/LRR-repeat protein 15/At3g58940/PEG3-like LRR" evidence="1">
    <location>
        <begin position="31"/>
        <end position="182"/>
    </location>
</feature>
<proteinExistence type="predicted"/>